<organism evidence="8 9">
    <name type="scientific">Blastomyces gilchristii (strain SLH14081)</name>
    <name type="common">Blastomyces dermatitidis</name>
    <dbReference type="NCBI Taxonomy" id="559298"/>
    <lineage>
        <taxon>Eukaryota</taxon>
        <taxon>Fungi</taxon>
        <taxon>Dikarya</taxon>
        <taxon>Ascomycota</taxon>
        <taxon>Pezizomycotina</taxon>
        <taxon>Eurotiomycetes</taxon>
        <taxon>Eurotiomycetidae</taxon>
        <taxon>Onygenales</taxon>
        <taxon>Ajellomycetaceae</taxon>
        <taxon>Blastomyces</taxon>
    </lineage>
</organism>
<comment type="cofactor">
    <cofactor evidence="1">
        <name>FAD</name>
        <dbReference type="ChEBI" id="CHEBI:57692"/>
    </cofactor>
</comment>
<evidence type="ECO:0000256" key="2">
    <source>
        <dbReference type="ARBA" id="ARBA00005466"/>
    </source>
</evidence>
<keyword evidence="5" id="KW-0560">Oxidoreductase</keyword>
<dbReference type="GO" id="GO:0016491">
    <property type="term" value="F:oxidoreductase activity"/>
    <property type="evidence" value="ECO:0007669"/>
    <property type="project" value="UniProtKB-KW"/>
</dbReference>
<dbReference type="RefSeq" id="XP_031579562.1">
    <property type="nucleotide sequence ID" value="XM_031722720.1"/>
</dbReference>
<protein>
    <submittedName>
        <fullName evidence="8">FAD binding domain-containing protein</fullName>
    </submittedName>
</protein>
<comment type="similarity">
    <text evidence="2">Belongs to the oxygen-dependent FAD-linked oxidoreductase family.</text>
</comment>
<dbReference type="PANTHER" id="PTHR42973">
    <property type="entry name" value="BINDING OXIDOREDUCTASE, PUTATIVE (AFU_ORTHOLOGUE AFUA_1G17690)-RELATED"/>
    <property type="match status" value="1"/>
</dbReference>
<reference evidence="9" key="1">
    <citation type="journal article" date="2015" name="PLoS Genet.">
        <title>The dynamic genome and transcriptome of the human fungal pathogen Blastomyces and close relative Emmonsia.</title>
        <authorList>
            <person name="Munoz J.F."/>
            <person name="Gauthier G.M."/>
            <person name="Desjardins C.A."/>
            <person name="Gallo J.E."/>
            <person name="Holder J."/>
            <person name="Sullivan T.D."/>
            <person name="Marty A.J."/>
            <person name="Carmen J.C."/>
            <person name="Chen Z."/>
            <person name="Ding L."/>
            <person name="Gujja S."/>
            <person name="Magrini V."/>
            <person name="Misas E."/>
            <person name="Mitreva M."/>
            <person name="Priest M."/>
            <person name="Saif S."/>
            <person name="Whiston E.A."/>
            <person name="Young S."/>
            <person name="Zeng Q."/>
            <person name="Goldman W.E."/>
            <person name="Mardis E.R."/>
            <person name="Taylor J.W."/>
            <person name="McEwen J.G."/>
            <person name="Clay O.K."/>
            <person name="Klein B.S."/>
            <person name="Cuomo C.A."/>
        </authorList>
    </citation>
    <scope>NUCLEOTIDE SEQUENCE [LARGE SCALE GENOMIC DNA]</scope>
    <source>
        <strain evidence="9">SLH14081</strain>
    </source>
</reference>
<name>A0A179UUJ5_BLAGS</name>
<evidence type="ECO:0000256" key="3">
    <source>
        <dbReference type="ARBA" id="ARBA00022630"/>
    </source>
</evidence>
<dbReference type="Pfam" id="PF01565">
    <property type="entry name" value="FAD_binding_4"/>
    <property type="match status" value="1"/>
</dbReference>
<feature type="chain" id="PRO_5008107561" evidence="6">
    <location>
        <begin position="20"/>
        <end position="265"/>
    </location>
</feature>
<feature type="signal peptide" evidence="6">
    <location>
        <begin position="1"/>
        <end position="19"/>
    </location>
</feature>
<keyword evidence="9" id="KW-1185">Reference proteome</keyword>
<accession>A0A179UUJ5</accession>
<evidence type="ECO:0000256" key="1">
    <source>
        <dbReference type="ARBA" id="ARBA00001974"/>
    </source>
</evidence>
<evidence type="ECO:0000256" key="4">
    <source>
        <dbReference type="ARBA" id="ARBA00022827"/>
    </source>
</evidence>
<dbReference type="SUPFAM" id="SSF56176">
    <property type="entry name" value="FAD-binding/transporter-associated domain-like"/>
    <property type="match status" value="1"/>
</dbReference>
<sequence length="265" mass="28790">MLGLLFIFCAALLLSAAFALSSTSHRCRCRPNQAYWPSVKEWDAFNASASGRLDAVSSLVGSPCHDPNFNSSICKKVKASMMNSTWRASQPGAVQWHNWESKPKANESCEIRENQEIPCHQGRVSLYSLIADSEDQIQQAVRFAQERNIHLRCVENFVPHGSPKDQDGQGPTVTIEAGLQLAELYKGLGAKGHMVVGGYSHGVGAAGGYVQGGGHSILGPWKRMASDNALQFRVITTCGGVVIANEYKNQDLFWALRGVGGLVWA</sequence>
<proteinExistence type="inferred from homology"/>
<gene>
    <name evidence="8" type="ORF">BDBG_06677</name>
</gene>
<dbReference type="InterPro" id="IPR036318">
    <property type="entry name" value="FAD-bd_PCMH-like_sf"/>
</dbReference>
<keyword evidence="4" id="KW-0274">FAD</keyword>
<keyword evidence="6" id="KW-0732">Signal</keyword>
<dbReference type="AlphaFoldDB" id="A0A179UUJ5"/>
<dbReference type="KEGG" id="bgh:BDBG_06677"/>
<evidence type="ECO:0000313" key="9">
    <source>
        <dbReference type="Proteomes" id="UP000002038"/>
    </source>
</evidence>
<keyword evidence="3" id="KW-0285">Flavoprotein</keyword>
<evidence type="ECO:0000313" key="8">
    <source>
        <dbReference type="EMBL" id="OAT10899.1"/>
    </source>
</evidence>
<dbReference type="OrthoDB" id="9983560at2759"/>
<feature type="domain" description="FAD linked oxidase N-terminal" evidence="7">
    <location>
        <begin position="166"/>
        <end position="242"/>
    </location>
</feature>
<dbReference type="GeneID" id="8503204"/>
<dbReference type="Gene3D" id="3.30.465.10">
    <property type="match status" value="1"/>
</dbReference>
<evidence type="ECO:0000256" key="5">
    <source>
        <dbReference type="ARBA" id="ARBA00023002"/>
    </source>
</evidence>
<dbReference type="Proteomes" id="UP000002038">
    <property type="component" value="Unassembled WGS sequence"/>
</dbReference>
<evidence type="ECO:0000256" key="6">
    <source>
        <dbReference type="SAM" id="SignalP"/>
    </source>
</evidence>
<dbReference type="GO" id="GO:0050660">
    <property type="term" value="F:flavin adenine dinucleotide binding"/>
    <property type="evidence" value="ECO:0007669"/>
    <property type="project" value="InterPro"/>
</dbReference>
<dbReference type="InterPro" id="IPR050416">
    <property type="entry name" value="FAD-linked_Oxidoreductase"/>
</dbReference>
<evidence type="ECO:0000259" key="7">
    <source>
        <dbReference type="Pfam" id="PF01565"/>
    </source>
</evidence>
<dbReference type="PANTHER" id="PTHR42973:SF39">
    <property type="entry name" value="FAD-BINDING PCMH-TYPE DOMAIN-CONTAINING PROTEIN"/>
    <property type="match status" value="1"/>
</dbReference>
<dbReference type="EMBL" id="GG657461">
    <property type="protein sequence ID" value="OAT10899.1"/>
    <property type="molecule type" value="Genomic_DNA"/>
</dbReference>
<dbReference type="VEuPathDB" id="FungiDB:BDBG_06677"/>
<dbReference type="InterPro" id="IPR016169">
    <property type="entry name" value="FAD-bd_PCMH_sub2"/>
</dbReference>
<dbReference type="InterPro" id="IPR006094">
    <property type="entry name" value="Oxid_FAD_bind_N"/>
</dbReference>